<dbReference type="AlphaFoldDB" id="A0AAV5R815"/>
<gene>
    <name evidence="1" type="ORF">DAPK24_041510</name>
</gene>
<sequence length="463" mass="55216">MQLTKLPDHLSERISTKVCHKNFTISELVLNMINNDNFRVELFNLEIKVIDKDYLSFDEDVISLDILKFSDDNMIKKFKELVIDGWIRIRLFIFKEPSAFDFLIKYSERHCCICDEKFHLGEEVKEYVFNTELSRVNTCLHALQFFDVFEVSKKVKVQVKGMNVEKAVEFLHKVMMNVYDSYQKFFFDFEMIQTLELADDHCVDKMEIDYRAFENYLKTHKFNVDNFEIEIRMILIGGEYNTLNVLPSKILDKDIKNIKKLSLFSHSDEKCNFKFDCIKDLEYLETLDIKCVIDMNYSSVGSLKNMKYLKEINFAYANVDYLWMSEYLPKNIERIKIFQNDEYQKSKSVFKVPSSLKILEIEIDDNGKGYQFDRFDFTNAVSLSHIHLSNFLFDDYVLNPHKFFIRIEGLKEIPKSLRYLIFYDDYRNLIREFREPIRIAGIDMNGIYSNINKYDNDLCLVRN</sequence>
<evidence type="ECO:0008006" key="3">
    <source>
        <dbReference type="Google" id="ProtNLM"/>
    </source>
</evidence>
<reference evidence="1 2" key="1">
    <citation type="journal article" date="2023" name="Elife">
        <title>Identification of key yeast species and microbe-microbe interactions impacting larval growth of Drosophila in the wild.</title>
        <authorList>
            <person name="Mure A."/>
            <person name="Sugiura Y."/>
            <person name="Maeda R."/>
            <person name="Honda K."/>
            <person name="Sakurai N."/>
            <person name="Takahashi Y."/>
            <person name="Watada M."/>
            <person name="Katoh T."/>
            <person name="Gotoh A."/>
            <person name="Gotoh Y."/>
            <person name="Taniguchi I."/>
            <person name="Nakamura K."/>
            <person name="Hayashi T."/>
            <person name="Katayama T."/>
            <person name="Uemura T."/>
            <person name="Hattori Y."/>
        </authorList>
    </citation>
    <scope>NUCLEOTIDE SEQUENCE [LARGE SCALE GENOMIC DNA]</scope>
    <source>
        <strain evidence="1 2">PK-24</strain>
    </source>
</reference>
<evidence type="ECO:0000313" key="1">
    <source>
        <dbReference type="EMBL" id="GMM47553.1"/>
    </source>
</evidence>
<name>A0AAV5R815_PICKL</name>
<dbReference type="SUPFAM" id="SSF52058">
    <property type="entry name" value="L domain-like"/>
    <property type="match status" value="1"/>
</dbReference>
<protein>
    <recommendedName>
        <fullName evidence="3">F-box domain-containing protein</fullName>
    </recommendedName>
</protein>
<dbReference type="Proteomes" id="UP001378960">
    <property type="component" value="Unassembled WGS sequence"/>
</dbReference>
<proteinExistence type="predicted"/>
<accession>A0AAV5R815</accession>
<evidence type="ECO:0000313" key="2">
    <source>
        <dbReference type="Proteomes" id="UP001378960"/>
    </source>
</evidence>
<dbReference type="Gene3D" id="3.80.10.10">
    <property type="entry name" value="Ribonuclease Inhibitor"/>
    <property type="match status" value="1"/>
</dbReference>
<dbReference type="EMBL" id="BTGB01000009">
    <property type="protein sequence ID" value="GMM47553.1"/>
    <property type="molecule type" value="Genomic_DNA"/>
</dbReference>
<comment type="caution">
    <text evidence="1">The sequence shown here is derived from an EMBL/GenBank/DDBJ whole genome shotgun (WGS) entry which is preliminary data.</text>
</comment>
<dbReference type="InterPro" id="IPR032675">
    <property type="entry name" value="LRR_dom_sf"/>
</dbReference>
<keyword evidence="2" id="KW-1185">Reference proteome</keyword>
<organism evidence="1 2">
    <name type="scientific">Pichia kluyveri</name>
    <name type="common">Yeast</name>
    <dbReference type="NCBI Taxonomy" id="36015"/>
    <lineage>
        <taxon>Eukaryota</taxon>
        <taxon>Fungi</taxon>
        <taxon>Dikarya</taxon>
        <taxon>Ascomycota</taxon>
        <taxon>Saccharomycotina</taxon>
        <taxon>Pichiomycetes</taxon>
        <taxon>Pichiales</taxon>
        <taxon>Pichiaceae</taxon>
        <taxon>Pichia</taxon>
    </lineage>
</organism>